<dbReference type="PROSITE" id="PS50235">
    <property type="entry name" value="USP_3"/>
    <property type="match status" value="1"/>
</dbReference>
<dbReference type="InterPro" id="IPR001394">
    <property type="entry name" value="Peptidase_C19_UCH"/>
</dbReference>
<comment type="catalytic activity">
    <reaction evidence="1 3">
        <text>Thiol-dependent hydrolysis of ester, thioester, amide, peptide and isopeptide bonds formed by the C-terminal Gly of ubiquitin (a 76-residue protein attached to proteins as an intracellular targeting signal).</text>
        <dbReference type="EC" id="3.4.19.12"/>
    </reaction>
</comment>
<accession>A0A8B9DVW6</accession>
<reference evidence="6" key="1">
    <citation type="submission" date="2025-08" db="UniProtKB">
        <authorList>
            <consortium name="Ensembl"/>
        </authorList>
    </citation>
    <scope>IDENTIFICATION</scope>
</reference>
<keyword evidence="7" id="KW-1185">Reference proteome</keyword>
<keyword evidence="2 3" id="KW-0378">Hydrolase</keyword>
<dbReference type="Proteomes" id="UP000694521">
    <property type="component" value="Unplaced"/>
</dbReference>
<dbReference type="GO" id="GO:0004843">
    <property type="term" value="F:cysteine-type deubiquitinase activity"/>
    <property type="evidence" value="ECO:0007669"/>
    <property type="project" value="UniProtKB-UniRule"/>
</dbReference>
<evidence type="ECO:0000256" key="4">
    <source>
        <dbReference type="SAM" id="MobiDB-lite"/>
    </source>
</evidence>
<dbReference type="GO" id="GO:0016579">
    <property type="term" value="P:protein deubiquitination"/>
    <property type="evidence" value="ECO:0007669"/>
    <property type="project" value="InterPro"/>
</dbReference>
<evidence type="ECO:0000313" key="6">
    <source>
        <dbReference type="Ensembl" id="ENSACDP00005012322.1"/>
    </source>
</evidence>
<dbReference type="GO" id="GO:0006508">
    <property type="term" value="P:proteolysis"/>
    <property type="evidence" value="ECO:0007669"/>
    <property type="project" value="UniProtKB-KW"/>
</dbReference>
<reference evidence="6" key="2">
    <citation type="submission" date="2025-09" db="UniProtKB">
        <authorList>
            <consortium name="Ensembl"/>
        </authorList>
    </citation>
    <scope>IDENTIFICATION</scope>
</reference>
<dbReference type="InterPro" id="IPR050185">
    <property type="entry name" value="Ub_carboxyl-term_hydrolase"/>
</dbReference>
<feature type="compositionally biased region" description="Low complexity" evidence="4">
    <location>
        <begin position="928"/>
        <end position="946"/>
    </location>
</feature>
<evidence type="ECO:0000256" key="1">
    <source>
        <dbReference type="ARBA" id="ARBA00000707"/>
    </source>
</evidence>
<keyword evidence="3" id="KW-0645">Protease</keyword>
<dbReference type="Pfam" id="PF00443">
    <property type="entry name" value="UCH"/>
    <property type="match status" value="1"/>
</dbReference>
<dbReference type="AlphaFoldDB" id="A0A8B9DVW6"/>
<organism evidence="6 7">
    <name type="scientific">Anser cygnoides</name>
    <name type="common">Swan goose</name>
    <dbReference type="NCBI Taxonomy" id="8845"/>
    <lineage>
        <taxon>Eukaryota</taxon>
        <taxon>Metazoa</taxon>
        <taxon>Chordata</taxon>
        <taxon>Craniata</taxon>
        <taxon>Vertebrata</taxon>
        <taxon>Euteleostomi</taxon>
        <taxon>Archelosauria</taxon>
        <taxon>Archosauria</taxon>
        <taxon>Dinosauria</taxon>
        <taxon>Saurischia</taxon>
        <taxon>Theropoda</taxon>
        <taxon>Coelurosauria</taxon>
        <taxon>Aves</taxon>
        <taxon>Neognathae</taxon>
        <taxon>Galloanserae</taxon>
        <taxon>Anseriformes</taxon>
        <taxon>Anatidae</taxon>
        <taxon>Anserinae</taxon>
        <taxon>Anser</taxon>
    </lineage>
</organism>
<keyword evidence="3" id="KW-0833">Ubl conjugation pathway</keyword>
<protein>
    <recommendedName>
        <fullName evidence="3">Ubiquitin carboxyl-terminal hydrolase</fullName>
        <ecNumber evidence="3">3.4.19.12</ecNumber>
    </recommendedName>
</protein>
<feature type="compositionally biased region" description="Low complexity" evidence="4">
    <location>
        <begin position="107"/>
        <end position="121"/>
    </location>
</feature>
<proteinExistence type="inferred from homology"/>
<dbReference type="FunFam" id="3.90.70.10:FF:000048">
    <property type="entry name" value="Ubiquitin carboxyl-terminal hydrolase 31"/>
    <property type="match status" value="1"/>
</dbReference>
<feature type="domain" description="USP" evidence="5">
    <location>
        <begin position="142"/>
        <end position="697"/>
    </location>
</feature>
<dbReference type="PROSITE" id="PS00973">
    <property type="entry name" value="USP_2"/>
    <property type="match status" value="1"/>
</dbReference>
<sequence length="986" mass="105388">MLTPAAGHHRAPTDCTRGRGRCPLPPVPPRPASSLGSPGEVAAPLWPPGVRSGHGTGQPGLGRFHRHRGSSSSSSSSSSSPPPFSSPSPGASPAGGGAALAHKTALPGPAGSAPAPSARPGPCVGTRVGAAVGSVARPPGAQGLRNHGNTCFMNAVVQCLSNTAPLAEFLALGRYRARGARAEVTQRLAALVRALWTLDYSPRLSAEFKSIVSKHGAQFRGNAQHDALEFLLWLLDRMHEDLGAASPPVPEQSSGAAAPRAQSFVQSHFQAQYRSSLTCPHCLKQSNTFDPFLCVSLPIPTRQTRALNVTLVLQREARRPVRVGLAVPLRGTVAELRAMVAREGDVPPEQVILAEVSPRGSLRSLGDAEELSTAGEGAALYVPAPRPPPYPIPGGRPRRCPQPCPSPVPSVPRFGPPLVLWQERGASWAQLQRSLLAPLRHLMRSGAQGAGTLFRLRVAGDTAPGTYLSPQDARPLCHPAVDRALRLSGAGGPPHVQLTAEWDVATKERLFGSLQEEAVQDAESVRLQQQAHQQQHSCTLDECFQLYTKEEQLAPDDAWRCPHCQVPQQGTVKLSLWTLPDILIIHLKRFRQVAEHRHKLTTLVRFPLRGLDMAPHLAPGGGRWAPRRLPESRPRDSLYDLYAVCNHHGSMQGGHYTAYCCNSLDGRWYSYDDSTVEAVQEDEVSTRSAYILFYQRRDAIPAWSASSAARGPTSSPLSHHWVARLGGSKRDSARSQPPAPRPSPPSTPDTSTAQEKGGFEARPSVRGVQSRSLSVKLPPARRDGPPRPMPLRWSFTSRPRAPGAPGELLVHLEPGHRPRRPHRAVLPAGVGEDGSPHAAPQARSPSLGEAAGTPKKPELPLCTPTLRRARSAGAEVTPRLHPKSKSPPGSGEQEQRPPRGRQEGKAGGAALCSSPQSPEPPIRRSQSSASLPLHPLRLLRRSASLGRGAGGPPQPPPGPLGAQGTVLRGRERTASLRHAAVPESSF</sequence>
<comment type="similarity">
    <text evidence="3">Belongs to the peptidase C19 family.</text>
</comment>
<feature type="region of interest" description="Disordered" evidence="4">
    <location>
        <begin position="727"/>
        <end position="986"/>
    </location>
</feature>
<dbReference type="Gene3D" id="3.90.70.10">
    <property type="entry name" value="Cysteine proteinases"/>
    <property type="match status" value="2"/>
</dbReference>
<dbReference type="PROSITE" id="PS00972">
    <property type="entry name" value="USP_1"/>
    <property type="match status" value="1"/>
</dbReference>
<dbReference type="InterPro" id="IPR018200">
    <property type="entry name" value="USP_CS"/>
</dbReference>
<dbReference type="PANTHER" id="PTHR21646:SF20">
    <property type="entry name" value="UBIQUITIN CARBOXYL-TERMINAL HYDROLASE 43"/>
    <property type="match status" value="1"/>
</dbReference>
<feature type="compositionally biased region" description="Low complexity" evidence="4">
    <location>
        <begin position="70"/>
        <end position="79"/>
    </location>
</feature>
<dbReference type="EC" id="3.4.19.12" evidence="3"/>
<name>A0A8B9DVW6_ANSCY</name>
<evidence type="ECO:0000313" key="7">
    <source>
        <dbReference type="Proteomes" id="UP000694521"/>
    </source>
</evidence>
<feature type="compositionally biased region" description="Pro residues" evidence="4">
    <location>
        <begin position="737"/>
        <end position="747"/>
    </location>
</feature>
<dbReference type="PANTHER" id="PTHR21646">
    <property type="entry name" value="UBIQUITIN CARBOXYL-TERMINAL HYDROLASE"/>
    <property type="match status" value="1"/>
</dbReference>
<evidence type="ECO:0000259" key="5">
    <source>
        <dbReference type="PROSITE" id="PS50235"/>
    </source>
</evidence>
<feature type="compositionally biased region" description="Basic and acidic residues" evidence="4">
    <location>
        <begin position="893"/>
        <end position="904"/>
    </location>
</feature>
<feature type="region of interest" description="Disordered" evidence="4">
    <location>
        <begin position="1"/>
        <end position="121"/>
    </location>
</feature>
<dbReference type="CDD" id="cd02674">
    <property type="entry name" value="Peptidase_C19R"/>
    <property type="match status" value="1"/>
</dbReference>
<dbReference type="InterPro" id="IPR038765">
    <property type="entry name" value="Papain-like_cys_pep_sf"/>
</dbReference>
<keyword evidence="3" id="KW-0788">Thiol protease</keyword>
<dbReference type="SUPFAM" id="SSF54001">
    <property type="entry name" value="Cysteine proteinases"/>
    <property type="match status" value="1"/>
</dbReference>
<evidence type="ECO:0000256" key="3">
    <source>
        <dbReference type="RuleBase" id="RU366025"/>
    </source>
</evidence>
<evidence type="ECO:0000256" key="2">
    <source>
        <dbReference type="ARBA" id="ARBA00022801"/>
    </source>
</evidence>
<dbReference type="InterPro" id="IPR028889">
    <property type="entry name" value="USP"/>
</dbReference>
<dbReference type="Ensembl" id="ENSACDT00005014875.1">
    <property type="protein sequence ID" value="ENSACDP00005012322.1"/>
    <property type="gene ID" value="ENSACDG00005009093.1"/>
</dbReference>